<evidence type="ECO:0000313" key="2">
    <source>
        <dbReference type="Proteomes" id="UP001224775"/>
    </source>
</evidence>
<proteinExistence type="predicted"/>
<accession>A0AAD8YD15</accession>
<comment type="caution">
    <text evidence="1">The sequence shown here is derived from an EMBL/GenBank/DDBJ whole genome shotgun (WGS) entry which is preliminary data.</text>
</comment>
<evidence type="ECO:0000313" key="1">
    <source>
        <dbReference type="EMBL" id="KAK1744219.1"/>
    </source>
</evidence>
<protein>
    <submittedName>
        <fullName evidence="1">Uncharacterized protein</fullName>
    </submittedName>
</protein>
<name>A0AAD8YD15_9STRA</name>
<reference evidence="1" key="1">
    <citation type="submission" date="2023-06" db="EMBL/GenBank/DDBJ databases">
        <title>Survivors Of The Sea: Transcriptome response of Skeletonema marinoi to long-term dormancy.</title>
        <authorList>
            <person name="Pinder M.I.M."/>
            <person name="Kourtchenko O."/>
            <person name="Robertson E.K."/>
            <person name="Larsson T."/>
            <person name="Maumus F."/>
            <person name="Osuna-Cruz C.M."/>
            <person name="Vancaester E."/>
            <person name="Stenow R."/>
            <person name="Vandepoele K."/>
            <person name="Ploug H."/>
            <person name="Bruchert V."/>
            <person name="Godhe A."/>
            <person name="Topel M."/>
        </authorList>
    </citation>
    <scope>NUCLEOTIDE SEQUENCE</scope>
    <source>
        <strain evidence="1">R05AC</strain>
    </source>
</reference>
<gene>
    <name evidence="1" type="ORF">QTG54_004752</name>
</gene>
<keyword evidence="2" id="KW-1185">Reference proteome</keyword>
<organism evidence="1 2">
    <name type="scientific">Skeletonema marinoi</name>
    <dbReference type="NCBI Taxonomy" id="267567"/>
    <lineage>
        <taxon>Eukaryota</taxon>
        <taxon>Sar</taxon>
        <taxon>Stramenopiles</taxon>
        <taxon>Ochrophyta</taxon>
        <taxon>Bacillariophyta</taxon>
        <taxon>Coscinodiscophyceae</taxon>
        <taxon>Thalassiosirophycidae</taxon>
        <taxon>Thalassiosirales</taxon>
        <taxon>Skeletonemataceae</taxon>
        <taxon>Skeletonema</taxon>
        <taxon>Skeletonema marinoi-dohrnii complex</taxon>
    </lineage>
</organism>
<dbReference type="EMBL" id="JATAAI010000007">
    <property type="protein sequence ID" value="KAK1744219.1"/>
    <property type="molecule type" value="Genomic_DNA"/>
</dbReference>
<dbReference type="AlphaFoldDB" id="A0AAD8YD15"/>
<dbReference type="Proteomes" id="UP001224775">
    <property type="component" value="Unassembled WGS sequence"/>
</dbReference>
<sequence length="276" mass="31513">MPVNHLYEDWVLRSSIDPDEESYLQETGFERFLIGGSWAAAMIAEVLETITDDFEPCHLKANDIDIYFGNFTDEADCKLLVDRNCINYQHINSVTLEVNTIKCSNLSPETFLANNDINVTACCFDVDFSRADENLVAIHALPCFWQFIFEQNSNRQLRVVKLYDTSEYEATTLVRMAFKGFELDFPINFGTLDPTVGTIAESQKVKFDKMKGWNDSPFFEYQCKKVRSHYVIVKKHSKVNCVKCLSAISNKKCKSKMCKQCCAEHGAPTCAAHKKK</sequence>